<dbReference type="EMBL" id="QGHD01000004">
    <property type="protein sequence ID" value="PWL03618.1"/>
    <property type="molecule type" value="Genomic_DNA"/>
</dbReference>
<feature type="transmembrane region" description="Helical" evidence="1">
    <location>
        <begin position="348"/>
        <end position="366"/>
    </location>
</feature>
<feature type="domain" description="TRAP C4-dicarboxylate transport system permease DctM subunit" evidence="2">
    <location>
        <begin position="167"/>
        <end position="597"/>
    </location>
</feature>
<feature type="transmembrane region" description="Helical" evidence="1">
    <location>
        <begin position="509"/>
        <end position="528"/>
    </location>
</feature>
<keyword evidence="1" id="KW-0812">Transmembrane</keyword>
<feature type="transmembrane region" description="Helical" evidence="1">
    <location>
        <begin position="450"/>
        <end position="473"/>
    </location>
</feature>
<feature type="transmembrane region" description="Helical" evidence="1">
    <location>
        <begin position="534"/>
        <end position="557"/>
    </location>
</feature>
<evidence type="ECO:0000313" key="4">
    <source>
        <dbReference type="Proteomes" id="UP000245523"/>
    </source>
</evidence>
<accession>A0ABX5LQR6</accession>
<dbReference type="InterPro" id="IPR011853">
    <property type="entry name" value="TRAP_DctM-Dct_fused"/>
</dbReference>
<keyword evidence="1" id="KW-1133">Transmembrane helix</keyword>
<evidence type="ECO:0000259" key="2">
    <source>
        <dbReference type="Pfam" id="PF06808"/>
    </source>
</evidence>
<dbReference type="Pfam" id="PF06808">
    <property type="entry name" value="DctM"/>
    <property type="match status" value="1"/>
</dbReference>
<gene>
    <name evidence="3" type="ORF">B0H50_10442</name>
</gene>
<feature type="transmembrane region" description="Helical" evidence="1">
    <location>
        <begin position="93"/>
        <end position="112"/>
    </location>
</feature>
<feature type="transmembrane region" description="Helical" evidence="1">
    <location>
        <begin position="569"/>
        <end position="586"/>
    </location>
</feature>
<feature type="transmembrane region" description="Helical" evidence="1">
    <location>
        <begin position="598"/>
        <end position="618"/>
    </location>
</feature>
<feature type="transmembrane region" description="Helical" evidence="1">
    <location>
        <begin position="154"/>
        <end position="173"/>
    </location>
</feature>
<dbReference type="Proteomes" id="UP000245523">
    <property type="component" value="Unassembled WGS sequence"/>
</dbReference>
<dbReference type="PANTHER" id="PTHR43849">
    <property type="entry name" value="BLL3936 PROTEIN"/>
    <property type="match status" value="1"/>
</dbReference>
<feature type="transmembrane region" description="Helical" evidence="1">
    <location>
        <begin position="231"/>
        <end position="252"/>
    </location>
</feature>
<protein>
    <submittedName>
        <fullName evidence="3">TRAP transporter 4TM/12TM fusion protein</fullName>
    </submittedName>
</protein>
<dbReference type="InterPro" id="IPR010656">
    <property type="entry name" value="DctM"/>
</dbReference>
<name>A0ABX5LQR6_9BACT</name>
<comment type="caution">
    <text evidence="3">The sequence shown here is derived from an EMBL/GenBank/DDBJ whole genome shotgun (WGS) entry which is preliminary data.</text>
</comment>
<proteinExistence type="predicted"/>
<feature type="transmembrane region" description="Helical" evidence="1">
    <location>
        <begin position="124"/>
        <end position="142"/>
    </location>
</feature>
<keyword evidence="4" id="KW-1185">Reference proteome</keyword>
<feature type="transmembrane region" description="Helical" evidence="1">
    <location>
        <begin position="67"/>
        <end position="87"/>
    </location>
</feature>
<dbReference type="PANTHER" id="PTHR43849:SF2">
    <property type="entry name" value="BLL3936 PROTEIN"/>
    <property type="match status" value="1"/>
</dbReference>
<reference evidence="3 4" key="1">
    <citation type="submission" date="2018-05" db="EMBL/GenBank/DDBJ databases">
        <title>Animal gut microbial communities from fecal samples from Wisconsin, USA.</title>
        <authorList>
            <person name="Neumann A."/>
        </authorList>
    </citation>
    <scope>NUCLEOTIDE SEQUENCE [LARGE SCALE GENOMIC DNA]</scope>
    <source>
        <strain evidence="3 4">UWS4</strain>
    </source>
</reference>
<evidence type="ECO:0000313" key="3">
    <source>
        <dbReference type="EMBL" id="PWL03618.1"/>
    </source>
</evidence>
<dbReference type="RefSeq" id="WP_109587244.1">
    <property type="nucleotide sequence ID" value="NZ_QGHD01000004.1"/>
</dbReference>
<feature type="transmembrane region" description="Helical" evidence="1">
    <location>
        <begin position="180"/>
        <end position="198"/>
    </location>
</feature>
<feature type="transmembrane region" description="Helical" evidence="1">
    <location>
        <begin position="479"/>
        <end position="502"/>
    </location>
</feature>
<keyword evidence="1" id="KW-0472">Membrane</keyword>
<feature type="transmembrane region" description="Helical" evidence="1">
    <location>
        <begin position="411"/>
        <end position="429"/>
    </location>
</feature>
<feature type="transmembrane region" description="Helical" evidence="1">
    <location>
        <begin position="630"/>
        <end position="647"/>
    </location>
</feature>
<sequence length="685" mass="74994">MNDNREKLEEELIQRELKFEQEEEKKLEHYDNFVDKSDNSIHEDIDAVMRKYDKQSNVRIWVGKYKVAIELVLAFFAIWCIYVTLFATFLEEIRLTCFMGMIVLMGFIIYPAKRGEQKVNHIPWYDLLLMVSTSSAFFYFAWNASEIVNQGTRFAAHQIVIGIVGIIGLVEVTRRCVGKPILYVAGFFTLYALIYGLTNPDFFLKLRYFVRNLFYTKEGIFSTPLNVCSKYIVVFIIFGAFLERIGISIFFIELANRVAGRFSGGPAKVSVISSALCGMVSGSSVGNTVTTGSVTIPMMKKTGYKKEFAGAVEAASSTGGQIMPPIMGAAAFLMADFIGIPYSNIVEMSILPAILYFVGIFICVHLEARRLKLKGIPKEELPKMRVLAKKLYLLLPLVMLVVWVSGNFMTLQRAAAYAIILSIIVSLFNKENRINPKKFLDALVAGSKSTITVGAACGMAGIIAGSITMTGLANELINGIVGIAGSQLIVALVLTMVCCIVLGMGVPTTANYCIMAATTAPILIHMGVPTIAAHFFVFYFGIIADITPPVALAAYAAAAIAKGKPMKTAFNASKLAIAAFIVPYMFCFNPKMLLIDASWVEIVQIAITSFVGVFGITAALQGYFYGKISAPVRVILAAGGLLLIHPAMITDGIGLVVVGLCSGYQVLLAKRNKKKRLMENEMVNS</sequence>
<organism evidence="3 4">
    <name type="scientific">Hallerella porci</name>
    <dbReference type="NCBI Taxonomy" id="1945871"/>
    <lineage>
        <taxon>Bacteria</taxon>
        <taxon>Pseudomonadati</taxon>
        <taxon>Fibrobacterota</taxon>
        <taxon>Fibrobacteria</taxon>
        <taxon>Fibrobacterales</taxon>
        <taxon>Fibrobacteraceae</taxon>
        <taxon>Hallerella</taxon>
    </lineage>
</organism>
<dbReference type="NCBIfam" id="TIGR02123">
    <property type="entry name" value="TRAP_fused"/>
    <property type="match status" value="1"/>
</dbReference>
<feature type="transmembrane region" description="Helical" evidence="1">
    <location>
        <begin position="387"/>
        <end position="405"/>
    </location>
</feature>
<feature type="transmembrane region" description="Helical" evidence="1">
    <location>
        <begin position="653"/>
        <end position="669"/>
    </location>
</feature>
<evidence type="ECO:0000256" key="1">
    <source>
        <dbReference type="SAM" id="Phobius"/>
    </source>
</evidence>